<evidence type="ECO:0000313" key="2">
    <source>
        <dbReference type="Proteomes" id="UP000325315"/>
    </source>
</evidence>
<dbReference type="EMBL" id="SMMG02000007">
    <property type="protein sequence ID" value="KAA3467913.1"/>
    <property type="molecule type" value="Genomic_DNA"/>
</dbReference>
<dbReference type="AlphaFoldDB" id="A0A5B6VFL6"/>
<proteinExistence type="predicted"/>
<reference evidence="2" key="1">
    <citation type="journal article" date="2019" name="Plant Biotechnol. J.">
        <title>Genome sequencing of the Australian wild diploid species Gossypium australe highlights disease resistance and delayed gland morphogenesis.</title>
        <authorList>
            <person name="Cai Y."/>
            <person name="Cai X."/>
            <person name="Wang Q."/>
            <person name="Wang P."/>
            <person name="Zhang Y."/>
            <person name="Cai C."/>
            <person name="Xu Y."/>
            <person name="Wang K."/>
            <person name="Zhou Z."/>
            <person name="Wang C."/>
            <person name="Geng S."/>
            <person name="Li B."/>
            <person name="Dong Q."/>
            <person name="Hou Y."/>
            <person name="Wang H."/>
            <person name="Ai P."/>
            <person name="Liu Z."/>
            <person name="Yi F."/>
            <person name="Sun M."/>
            <person name="An G."/>
            <person name="Cheng J."/>
            <person name="Zhang Y."/>
            <person name="Shi Q."/>
            <person name="Xie Y."/>
            <person name="Shi X."/>
            <person name="Chang Y."/>
            <person name="Huang F."/>
            <person name="Chen Y."/>
            <person name="Hong S."/>
            <person name="Mi L."/>
            <person name="Sun Q."/>
            <person name="Zhang L."/>
            <person name="Zhou B."/>
            <person name="Peng R."/>
            <person name="Zhang X."/>
            <person name="Liu F."/>
        </authorList>
    </citation>
    <scope>NUCLEOTIDE SEQUENCE [LARGE SCALE GENOMIC DNA]</scope>
    <source>
        <strain evidence="2">cv. PA1801</strain>
    </source>
</reference>
<comment type="caution">
    <text evidence="1">The sequence shown here is derived from an EMBL/GenBank/DDBJ whole genome shotgun (WGS) entry which is preliminary data.</text>
</comment>
<sequence>MCCFDIERIGRIVQSSVSFFISSSVVSWYREVLQLIETPKQEQRENSSMMIEPARESVRRIVLNRLDRESIQIG</sequence>
<accession>A0A5B6VFL6</accession>
<evidence type="ECO:0000313" key="1">
    <source>
        <dbReference type="EMBL" id="KAA3467913.1"/>
    </source>
</evidence>
<dbReference type="Proteomes" id="UP000325315">
    <property type="component" value="Unassembled WGS sequence"/>
</dbReference>
<protein>
    <submittedName>
        <fullName evidence="1">Uncharacterized protein</fullName>
    </submittedName>
</protein>
<organism evidence="1 2">
    <name type="scientific">Gossypium australe</name>
    <dbReference type="NCBI Taxonomy" id="47621"/>
    <lineage>
        <taxon>Eukaryota</taxon>
        <taxon>Viridiplantae</taxon>
        <taxon>Streptophyta</taxon>
        <taxon>Embryophyta</taxon>
        <taxon>Tracheophyta</taxon>
        <taxon>Spermatophyta</taxon>
        <taxon>Magnoliopsida</taxon>
        <taxon>eudicotyledons</taxon>
        <taxon>Gunneridae</taxon>
        <taxon>Pentapetalae</taxon>
        <taxon>rosids</taxon>
        <taxon>malvids</taxon>
        <taxon>Malvales</taxon>
        <taxon>Malvaceae</taxon>
        <taxon>Malvoideae</taxon>
        <taxon>Gossypium</taxon>
    </lineage>
</organism>
<name>A0A5B6VFL6_9ROSI</name>
<gene>
    <name evidence="1" type="ORF">EPI10_002884</name>
</gene>
<keyword evidence="2" id="KW-1185">Reference proteome</keyword>